<dbReference type="AlphaFoldDB" id="A0A1T5DQR1"/>
<feature type="transmembrane region" description="Helical" evidence="1">
    <location>
        <begin position="39"/>
        <end position="60"/>
    </location>
</feature>
<proteinExistence type="predicted"/>
<evidence type="ECO:0000259" key="2">
    <source>
        <dbReference type="Pfam" id="PF09335"/>
    </source>
</evidence>
<protein>
    <submittedName>
        <fullName evidence="3">Membrane protein DedA, SNARE-associated domain</fullName>
    </submittedName>
</protein>
<name>A0A1T5DQR1_9SPHN</name>
<organism evidence="3 4">
    <name type="scientific">Rhizorhabdus histidinilytica</name>
    <dbReference type="NCBI Taxonomy" id="439228"/>
    <lineage>
        <taxon>Bacteria</taxon>
        <taxon>Pseudomonadati</taxon>
        <taxon>Pseudomonadota</taxon>
        <taxon>Alphaproteobacteria</taxon>
        <taxon>Sphingomonadales</taxon>
        <taxon>Sphingomonadaceae</taxon>
        <taxon>Rhizorhabdus</taxon>
    </lineage>
</organism>
<evidence type="ECO:0000313" key="3">
    <source>
        <dbReference type="EMBL" id="SKB74127.1"/>
    </source>
</evidence>
<dbReference type="Pfam" id="PF09335">
    <property type="entry name" value="VTT_dom"/>
    <property type="match status" value="1"/>
</dbReference>
<feature type="domain" description="VTT" evidence="2">
    <location>
        <begin position="23"/>
        <end position="143"/>
    </location>
</feature>
<accession>A0A1T5DQR1</accession>
<keyword evidence="1" id="KW-0812">Transmembrane</keyword>
<gene>
    <name evidence="3" type="ORF">SAMN06295920_105382</name>
</gene>
<keyword evidence="1" id="KW-0472">Membrane</keyword>
<dbReference type="RefSeq" id="WP_079648734.1">
    <property type="nucleotide sequence ID" value="NZ_FUYM01000005.1"/>
</dbReference>
<reference evidence="4" key="1">
    <citation type="submission" date="2017-02" db="EMBL/GenBank/DDBJ databases">
        <authorList>
            <person name="Varghese N."/>
            <person name="Submissions S."/>
        </authorList>
    </citation>
    <scope>NUCLEOTIDE SEQUENCE [LARGE SCALE GENOMIC DNA]</scope>
    <source>
        <strain evidence="4">UM2</strain>
    </source>
</reference>
<dbReference type="STRING" id="439228.SAMN06295920_105382"/>
<dbReference type="PANTHER" id="PTHR42709">
    <property type="entry name" value="ALKALINE PHOSPHATASE LIKE PROTEIN"/>
    <property type="match status" value="1"/>
</dbReference>
<evidence type="ECO:0000313" key="4">
    <source>
        <dbReference type="Proteomes" id="UP000189818"/>
    </source>
</evidence>
<dbReference type="InterPro" id="IPR032816">
    <property type="entry name" value="VTT_dom"/>
</dbReference>
<dbReference type="OrthoDB" id="948134at2"/>
<dbReference type="Proteomes" id="UP000189818">
    <property type="component" value="Unassembled WGS sequence"/>
</dbReference>
<feature type="transmembrane region" description="Helical" evidence="1">
    <location>
        <begin position="163"/>
        <end position="180"/>
    </location>
</feature>
<keyword evidence="1" id="KW-1133">Transmembrane helix</keyword>
<feature type="transmembrane region" description="Helical" evidence="1">
    <location>
        <begin position="123"/>
        <end position="143"/>
    </location>
</feature>
<sequence length="203" mass="22653">MDLGQLVGAIGPWAIALGAGFEGETAAIAGGVMAHRSLFPLWAAFLATAFGAVVADQIFFQIGRRFRDRPFVIHVRQKPAFAKAVGFIERYPTGFILAFRFVYGFRTVSPIAIGLSTIPLRRFAVLNVVAALLWSAVFTMIGYLFGPTVDRIIEALAPHKTELMIAFPIPGTCLLLWLLWRRRRQRRRERMNPPFHAPEIAES</sequence>
<dbReference type="GO" id="GO:0005886">
    <property type="term" value="C:plasma membrane"/>
    <property type="evidence" value="ECO:0007669"/>
    <property type="project" value="TreeGrafter"/>
</dbReference>
<dbReference type="EMBL" id="FUYM01000005">
    <property type="protein sequence ID" value="SKB74127.1"/>
    <property type="molecule type" value="Genomic_DNA"/>
</dbReference>
<dbReference type="PANTHER" id="PTHR42709:SF2">
    <property type="entry name" value="INNER MEMBRANE PROTEIN YOHD"/>
    <property type="match status" value="1"/>
</dbReference>
<dbReference type="InterPro" id="IPR051311">
    <property type="entry name" value="DedA_domain"/>
</dbReference>
<keyword evidence="4" id="KW-1185">Reference proteome</keyword>
<evidence type="ECO:0000256" key="1">
    <source>
        <dbReference type="SAM" id="Phobius"/>
    </source>
</evidence>